<comment type="caution">
    <text evidence="7">The sequence shown here is derived from an EMBL/GenBank/DDBJ whole genome shotgun (WGS) entry which is preliminary data.</text>
</comment>
<feature type="region of interest" description="Disordered" evidence="5">
    <location>
        <begin position="64"/>
        <end position="116"/>
    </location>
</feature>
<organism evidence="7 8">
    <name type="scientific">Zea mays</name>
    <name type="common">Maize</name>
    <dbReference type="NCBI Taxonomy" id="4577"/>
    <lineage>
        <taxon>Eukaryota</taxon>
        <taxon>Viridiplantae</taxon>
        <taxon>Streptophyta</taxon>
        <taxon>Embryophyta</taxon>
        <taxon>Tracheophyta</taxon>
        <taxon>Spermatophyta</taxon>
        <taxon>Magnoliopsida</taxon>
        <taxon>Liliopsida</taxon>
        <taxon>Poales</taxon>
        <taxon>Poaceae</taxon>
        <taxon>PACMAD clade</taxon>
        <taxon>Panicoideae</taxon>
        <taxon>Andropogonodae</taxon>
        <taxon>Andropogoneae</taxon>
        <taxon>Tripsacinae</taxon>
        <taxon>Zea</taxon>
    </lineage>
</organism>
<keyword evidence="6" id="KW-1133">Transmembrane helix</keyword>
<dbReference type="GO" id="GO:0005886">
    <property type="term" value="C:plasma membrane"/>
    <property type="evidence" value="ECO:0007669"/>
    <property type="project" value="UniProtKB-SubCell"/>
</dbReference>
<dbReference type="PANTHER" id="PTHR31269">
    <property type="entry name" value="S-TYPE ANION CHANNEL SLAH3"/>
    <property type="match status" value="1"/>
</dbReference>
<keyword evidence="4" id="KW-1003">Cell membrane</keyword>
<sequence>MTSVAIATAVYASAVTNVLTRALAVGLSGVATVTVAGVLVTTMYRAFVRKDLFPNDVYVHRRHAAAQGQVRQDPRAPPRLRRWRQGPRLCRLQTPGTAEPPPYQTTLAIRRRSREP</sequence>
<dbReference type="GO" id="GO:0006873">
    <property type="term" value="P:intracellular monoatomic ion homeostasis"/>
    <property type="evidence" value="ECO:0007669"/>
    <property type="project" value="InterPro"/>
</dbReference>
<evidence type="ECO:0000256" key="3">
    <source>
        <dbReference type="ARBA" id="ARBA00022448"/>
    </source>
</evidence>
<dbReference type="Proteomes" id="UP000251960">
    <property type="component" value="Chromosome 8"/>
</dbReference>
<dbReference type="InterPro" id="IPR030183">
    <property type="entry name" value="SLAC/SLAH"/>
</dbReference>
<evidence type="ECO:0000256" key="4">
    <source>
        <dbReference type="ARBA" id="ARBA00022475"/>
    </source>
</evidence>
<dbReference type="GO" id="GO:0008308">
    <property type="term" value="F:voltage-gated monoatomic anion channel activity"/>
    <property type="evidence" value="ECO:0007669"/>
    <property type="project" value="InterPro"/>
</dbReference>
<comment type="subcellular location">
    <subcellularLocation>
        <location evidence="2">Cell membrane</location>
    </subcellularLocation>
    <subcellularLocation>
        <location evidence="1">Endomembrane system</location>
        <topology evidence="1">Multi-pass membrane protein</topology>
    </subcellularLocation>
</comment>
<dbReference type="PANTHER" id="PTHR31269:SF6">
    <property type="entry name" value="S-TYPE ANION CHANNEL SLAH3"/>
    <property type="match status" value="1"/>
</dbReference>
<evidence type="ECO:0000256" key="1">
    <source>
        <dbReference type="ARBA" id="ARBA00004127"/>
    </source>
</evidence>
<keyword evidence="3" id="KW-0813">Transport</keyword>
<proteinExistence type="predicted"/>
<dbReference type="EMBL" id="NCVQ01000009">
    <property type="protein sequence ID" value="PWZ11647.1"/>
    <property type="molecule type" value="Genomic_DNA"/>
</dbReference>
<gene>
    <name evidence="7" type="ORF">Zm00014a_022840</name>
</gene>
<feature type="transmembrane region" description="Helical" evidence="6">
    <location>
        <begin position="24"/>
        <end position="44"/>
    </location>
</feature>
<evidence type="ECO:0000313" key="8">
    <source>
        <dbReference type="Proteomes" id="UP000251960"/>
    </source>
</evidence>
<name>A0A3L6DV13_MAIZE</name>
<dbReference type="AlphaFoldDB" id="A0A3L6DV13"/>
<reference evidence="7 8" key="1">
    <citation type="journal article" date="2018" name="Nat. Genet.">
        <title>Extensive intraspecific gene order and gene structural variations between Mo17 and other maize genomes.</title>
        <authorList>
            <person name="Sun S."/>
            <person name="Zhou Y."/>
            <person name="Chen J."/>
            <person name="Shi J."/>
            <person name="Zhao H."/>
            <person name="Zhao H."/>
            <person name="Song W."/>
            <person name="Zhang M."/>
            <person name="Cui Y."/>
            <person name="Dong X."/>
            <person name="Liu H."/>
            <person name="Ma X."/>
            <person name="Jiao Y."/>
            <person name="Wang B."/>
            <person name="Wei X."/>
            <person name="Stein J.C."/>
            <person name="Glaubitz J.C."/>
            <person name="Lu F."/>
            <person name="Yu G."/>
            <person name="Liang C."/>
            <person name="Fengler K."/>
            <person name="Li B."/>
            <person name="Rafalski A."/>
            <person name="Schnable P.S."/>
            <person name="Ware D.H."/>
            <person name="Buckler E.S."/>
            <person name="Lai J."/>
        </authorList>
    </citation>
    <scope>NUCLEOTIDE SEQUENCE [LARGE SCALE GENOMIC DNA]</scope>
    <source>
        <strain evidence="8">cv. Missouri 17</strain>
        <tissue evidence="7">Seedling</tissue>
    </source>
</reference>
<keyword evidence="6" id="KW-0812">Transmembrane</keyword>
<dbReference type="GO" id="GO:0012505">
    <property type="term" value="C:endomembrane system"/>
    <property type="evidence" value="ECO:0007669"/>
    <property type="project" value="UniProtKB-SubCell"/>
</dbReference>
<evidence type="ECO:0000313" key="7">
    <source>
        <dbReference type="EMBL" id="PWZ11647.1"/>
    </source>
</evidence>
<protein>
    <submittedName>
        <fullName evidence="7">Uncharacterized protein</fullName>
    </submittedName>
</protein>
<accession>A0A3L6DV13</accession>
<evidence type="ECO:0000256" key="2">
    <source>
        <dbReference type="ARBA" id="ARBA00004236"/>
    </source>
</evidence>
<evidence type="ECO:0000256" key="6">
    <source>
        <dbReference type="SAM" id="Phobius"/>
    </source>
</evidence>
<keyword evidence="6" id="KW-0472">Membrane</keyword>
<evidence type="ECO:0000256" key="5">
    <source>
        <dbReference type="SAM" id="MobiDB-lite"/>
    </source>
</evidence>